<gene>
    <name evidence="2" type="ORF">MCOR_23697</name>
</gene>
<dbReference type="EMBL" id="CACVKT020004162">
    <property type="protein sequence ID" value="CAC5388434.1"/>
    <property type="molecule type" value="Genomic_DNA"/>
</dbReference>
<evidence type="ECO:0000256" key="1">
    <source>
        <dbReference type="SAM" id="MobiDB-lite"/>
    </source>
</evidence>
<sequence>MADKGGFQSSSFFSAPLDILCRQAAVLDEVSLSSSASSVRNDDLKLPRVYKSVSRWTQLMLKEYFNIECVGDLYGEDVLQMGGISTELNPVQAEYLLDLEHILTFNEAPRFENIRSRSKHLKLILQEMLSNQSPDSEYYKNMRKQSGFNQLTSVWENLKGVDVTSKPDLRLFTDKRNGPALCVIEVIVNRKIIVKSVVKMDTDTQEEEDFHSPLLKRKKKSWNSNSSQNLSDSYVVKRLAQGRNSFTEQVKG</sequence>
<reference evidence="2 3" key="1">
    <citation type="submission" date="2020-06" db="EMBL/GenBank/DDBJ databases">
        <authorList>
            <person name="Li R."/>
            <person name="Bekaert M."/>
        </authorList>
    </citation>
    <scope>NUCLEOTIDE SEQUENCE [LARGE SCALE GENOMIC DNA]</scope>
    <source>
        <strain evidence="3">wild</strain>
    </source>
</reference>
<accession>A0A6J8C075</accession>
<proteinExistence type="predicted"/>
<name>A0A6J8C075_MYTCO</name>
<dbReference type="OrthoDB" id="10280287at2759"/>
<organism evidence="2 3">
    <name type="scientific">Mytilus coruscus</name>
    <name type="common">Sea mussel</name>
    <dbReference type="NCBI Taxonomy" id="42192"/>
    <lineage>
        <taxon>Eukaryota</taxon>
        <taxon>Metazoa</taxon>
        <taxon>Spiralia</taxon>
        <taxon>Lophotrochozoa</taxon>
        <taxon>Mollusca</taxon>
        <taxon>Bivalvia</taxon>
        <taxon>Autobranchia</taxon>
        <taxon>Pteriomorphia</taxon>
        <taxon>Mytilida</taxon>
        <taxon>Mytiloidea</taxon>
        <taxon>Mytilidae</taxon>
        <taxon>Mytilinae</taxon>
        <taxon>Mytilus</taxon>
    </lineage>
</organism>
<dbReference type="AlphaFoldDB" id="A0A6J8C075"/>
<feature type="region of interest" description="Disordered" evidence="1">
    <location>
        <begin position="208"/>
        <end position="229"/>
    </location>
</feature>
<evidence type="ECO:0000313" key="2">
    <source>
        <dbReference type="EMBL" id="CAC5388434.1"/>
    </source>
</evidence>
<evidence type="ECO:0000313" key="3">
    <source>
        <dbReference type="Proteomes" id="UP000507470"/>
    </source>
</evidence>
<keyword evidence="3" id="KW-1185">Reference proteome</keyword>
<dbReference type="Proteomes" id="UP000507470">
    <property type="component" value="Unassembled WGS sequence"/>
</dbReference>
<protein>
    <submittedName>
        <fullName evidence="2">Uncharacterized protein</fullName>
    </submittedName>
</protein>